<dbReference type="Gene3D" id="1.10.260.40">
    <property type="entry name" value="lambda repressor-like DNA-binding domains"/>
    <property type="match status" value="1"/>
</dbReference>
<dbReference type="InterPro" id="IPR050807">
    <property type="entry name" value="TransReg_Diox_bact_type"/>
</dbReference>
<name>A0ABY2FZA9_9FLAO</name>
<dbReference type="CDD" id="cd00093">
    <property type="entry name" value="HTH_XRE"/>
    <property type="match status" value="1"/>
</dbReference>
<evidence type="ECO:0000313" key="4">
    <source>
        <dbReference type="EMBL" id="TDX94365.1"/>
    </source>
</evidence>
<organism evidence="4 5">
    <name type="scientific">Chryseobacterium daecheongense</name>
    <dbReference type="NCBI Taxonomy" id="192389"/>
    <lineage>
        <taxon>Bacteria</taxon>
        <taxon>Pseudomonadati</taxon>
        <taxon>Bacteroidota</taxon>
        <taxon>Flavobacteriia</taxon>
        <taxon>Flavobacteriales</taxon>
        <taxon>Weeksellaceae</taxon>
        <taxon>Chryseobacterium group</taxon>
        <taxon>Chryseobacterium</taxon>
    </lineage>
</organism>
<dbReference type="PROSITE" id="PS50943">
    <property type="entry name" value="HTH_CROC1"/>
    <property type="match status" value="1"/>
</dbReference>
<dbReference type="InterPro" id="IPR010982">
    <property type="entry name" value="Lambda_DNA-bd_dom_sf"/>
</dbReference>
<dbReference type="SMART" id="SM00530">
    <property type="entry name" value="HTH_XRE"/>
    <property type="match status" value="1"/>
</dbReference>
<dbReference type="Proteomes" id="UP000295709">
    <property type="component" value="Unassembled WGS sequence"/>
</dbReference>
<comment type="caution">
    <text evidence="4">The sequence shown here is derived from an EMBL/GenBank/DDBJ whole genome shotgun (WGS) entry which is preliminary data.</text>
</comment>
<dbReference type="PANTHER" id="PTHR46797:SF1">
    <property type="entry name" value="METHYLPHOSPHONATE SYNTHASE"/>
    <property type="match status" value="1"/>
</dbReference>
<evidence type="ECO:0000256" key="1">
    <source>
        <dbReference type="ARBA" id="ARBA00007227"/>
    </source>
</evidence>
<dbReference type="PANTHER" id="PTHR46797">
    <property type="entry name" value="HTH-TYPE TRANSCRIPTIONAL REGULATOR"/>
    <property type="match status" value="1"/>
</dbReference>
<dbReference type="InterPro" id="IPR001387">
    <property type="entry name" value="Cro/C1-type_HTH"/>
</dbReference>
<sequence length="513" mass="59563">MRIIAINFYIWVMNSESDFIKTVFGLKLKQQRQKKNWSLQDLAVKTGLSKSYLNEIENGKKYPKHDKIIQLSEALNCTFDDLVSTKLDKSLAPFNEILQSDFFKEIPLGLFGINKNNLISIISDAPKKVTAFINALIEISQNYNLGKERFYFAVLRSFQELYDNYFPEIEEKAVLFAEENQIEINKNLKAEVLEQILTERFRYTIQSEDFEKYGTLEHLRSLFIPEKKLLLLNKKLEKDQKTFILAKEIGFNVLELKNRPNTYSWLDFGSFEEILNNFYASYFAGALLISKDQALEKASEFFQQNNWEPESFENLIENFTNSPETFYYRLTNVLSSELGIKDLFYLCLVKKKDSDKIQILKELHLNHQQAPHANATNEHYCRRWIAVKNLAHLKENETLTDAQISHYKDQGVSYLVISTSQKNPFSDGSNRSYCLGILLNSQTIKKINFVKSPTLKTINVGVTCETCSIADCEVRQAPPIRLEKEHFNLDMKNSIERIRKDIETGSWKPADEG</sequence>
<evidence type="ECO:0000259" key="3">
    <source>
        <dbReference type="PROSITE" id="PS50943"/>
    </source>
</evidence>
<gene>
    <name evidence="4" type="ORF">BCF50_0129</name>
</gene>
<protein>
    <recommendedName>
        <fullName evidence="3">HTH cro/C1-type domain-containing protein</fullName>
    </recommendedName>
</protein>
<keyword evidence="5" id="KW-1185">Reference proteome</keyword>
<reference evidence="4 5" key="1">
    <citation type="submission" date="2019-03" db="EMBL/GenBank/DDBJ databases">
        <title>Genomic Encyclopedia of Archaeal and Bacterial Type Strains, Phase II (KMG-II): from individual species to whole genera.</title>
        <authorList>
            <person name="Goeker M."/>
        </authorList>
    </citation>
    <scope>NUCLEOTIDE SEQUENCE [LARGE SCALE GENOMIC DNA]</scope>
    <source>
        <strain evidence="4 5">DSM 15235</strain>
    </source>
</reference>
<evidence type="ECO:0000313" key="5">
    <source>
        <dbReference type="Proteomes" id="UP000295709"/>
    </source>
</evidence>
<dbReference type="SUPFAM" id="SSF47413">
    <property type="entry name" value="lambda repressor-like DNA-binding domains"/>
    <property type="match status" value="1"/>
</dbReference>
<comment type="similarity">
    <text evidence="1">Belongs to the short-chain fatty acyl-CoA assimilation regulator (ScfR) family.</text>
</comment>
<keyword evidence="2" id="KW-0238">DNA-binding</keyword>
<dbReference type="Pfam" id="PF06114">
    <property type="entry name" value="Peptidase_M78"/>
    <property type="match status" value="1"/>
</dbReference>
<evidence type="ECO:0000256" key="2">
    <source>
        <dbReference type="ARBA" id="ARBA00023125"/>
    </source>
</evidence>
<dbReference type="Pfam" id="PF09856">
    <property type="entry name" value="ScfRs"/>
    <property type="match status" value="1"/>
</dbReference>
<feature type="domain" description="HTH cro/C1-type" evidence="3">
    <location>
        <begin position="28"/>
        <end position="82"/>
    </location>
</feature>
<dbReference type="Pfam" id="PF01381">
    <property type="entry name" value="HTH_3"/>
    <property type="match status" value="1"/>
</dbReference>
<dbReference type="EMBL" id="SOQW01000001">
    <property type="protein sequence ID" value="TDX94365.1"/>
    <property type="molecule type" value="Genomic_DNA"/>
</dbReference>
<proteinExistence type="inferred from homology"/>
<dbReference type="InterPro" id="IPR010359">
    <property type="entry name" value="IrrE_HExxH"/>
</dbReference>
<accession>A0ABY2FZA9</accession>
<dbReference type="InterPro" id="IPR018653">
    <property type="entry name" value="ScfR_C"/>
</dbReference>